<evidence type="ECO:0000256" key="5">
    <source>
        <dbReference type="PROSITE-ProRule" id="PRU00335"/>
    </source>
</evidence>
<dbReference type="PROSITE" id="PS50977">
    <property type="entry name" value="HTH_TETR_2"/>
    <property type="match status" value="1"/>
</dbReference>
<dbReference type="AlphaFoldDB" id="A0A1T4WSG3"/>
<proteinExistence type="predicted"/>
<dbReference type="PANTHER" id="PTHR30055:SF226">
    <property type="entry name" value="HTH-TYPE TRANSCRIPTIONAL REGULATOR PKSA"/>
    <property type="match status" value="1"/>
</dbReference>
<evidence type="ECO:0000313" key="9">
    <source>
        <dbReference type="Proteomes" id="UP000032503"/>
    </source>
</evidence>
<evidence type="ECO:0000313" key="10">
    <source>
        <dbReference type="Proteomes" id="UP000189735"/>
    </source>
</evidence>
<dbReference type="Pfam" id="PF13977">
    <property type="entry name" value="TetR_C_6"/>
    <property type="match status" value="1"/>
</dbReference>
<feature type="domain" description="HTH tetR-type" evidence="6">
    <location>
        <begin position="15"/>
        <end position="75"/>
    </location>
</feature>
<organism evidence="8 10">
    <name type="scientific">Agreia bicolorata</name>
    <dbReference type="NCBI Taxonomy" id="110935"/>
    <lineage>
        <taxon>Bacteria</taxon>
        <taxon>Bacillati</taxon>
        <taxon>Actinomycetota</taxon>
        <taxon>Actinomycetes</taxon>
        <taxon>Micrococcales</taxon>
        <taxon>Microbacteriaceae</taxon>
        <taxon>Agreia</taxon>
    </lineage>
</organism>
<evidence type="ECO:0000313" key="7">
    <source>
        <dbReference type="EMBL" id="KJC64228.1"/>
    </source>
</evidence>
<dbReference type="EMBL" id="JYFC01000003">
    <property type="protein sequence ID" value="KJC64228.1"/>
    <property type="molecule type" value="Genomic_DNA"/>
</dbReference>
<gene>
    <name evidence="8" type="ORF">SAMN06295879_0176</name>
    <name evidence="7" type="ORF">TZ00_07005</name>
</gene>
<dbReference type="EMBL" id="FUYG01000001">
    <property type="protein sequence ID" value="SKA80264.1"/>
    <property type="molecule type" value="Genomic_DNA"/>
</dbReference>
<evidence type="ECO:0000256" key="1">
    <source>
        <dbReference type="ARBA" id="ARBA00022491"/>
    </source>
</evidence>
<dbReference type="Proteomes" id="UP000032503">
    <property type="component" value="Unassembled WGS sequence"/>
</dbReference>
<reference evidence="8" key="4">
    <citation type="submission" date="2017-02" db="EMBL/GenBank/DDBJ databases">
        <authorList>
            <person name="Peterson S.W."/>
        </authorList>
    </citation>
    <scope>NUCLEOTIDE SEQUENCE [LARGE SCALE GENOMIC DNA]</scope>
    <source>
        <strain evidence="8">VKM Ac-2052</strain>
    </source>
</reference>
<dbReference type="Proteomes" id="UP000189735">
    <property type="component" value="Unassembled WGS sequence"/>
</dbReference>
<evidence type="ECO:0000256" key="3">
    <source>
        <dbReference type="ARBA" id="ARBA00023125"/>
    </source>
</evidence>
<dbReference type="Gene3D" id="1.10.357.10">
    <property type="entry name" value="Tetracycline Repressor, domain 2"/>
    <property type="match status" value="1"/>
</dbReference>
<dbReference type="PRINTS" id="PR00455">
    <property type="entry name" value="HTHTETR"/>
</dbReference>
<keyword evidence="9" id="KW-1185">Reference proteome</keyword>
<dbReference type="InterPro" id="IPR009057">
    <property type="entry name" value="Homeodomain-like_sf"/>
</dbReference>
<keyword evidence="4" id="KW-0804">Transcription</keyword>
<dbReference type="Pfam" id="PF00440">
    <property type="entry name" value="TetR_N"/>
    <property type="match status" value="1"/>
</dbReference>
<dbReference type="GO" id="GO:0000976">
    <property type="term" value="F:transcription cis-regulatory region binding"/>
    <property type="evidence" value="ECO:0007669"/>
    <property type="project" value="TreeGrafter"/>
</dbReference>
<evidence type="ECO:0000313" key="8">
    <source>
        <dbReference type="EMBL" id="SKA80264.1"/>
    </source>
</evidence>
<protein>
    <submittedName>
        <fullName evidence="8">Transcriptional regulator, TetR family</fullName>
    </submittedName>
</protein>
<evidence type="ECO:0000256" key="2">
    <source>
        <dbReference type="ARBA" id="ARBA00023015"/>
    </source>
</evidence>
<dbReference type="GO" id="GO:0003700">
    <property type="term" value="F:DNA-binding transcription factor activity"/>
    <property type="evidence" value="ECO:0007669"/>
    <property type="project" value="TreeGrafter"/>
</dbReference>
<accession>A0A1T4WSG3</accession>
<dbReference type="PANTHER" id="PTHR30055">
    <property type="entry name" value="HTH-TYPE TRANSCRIPTIONAL REGULATOR RUTR"/>
    <property type="match status" value="1"/>
</dbReference>
<evidence type="ECO:0000256" key="4">
    <source>
        <dbReference type="ARBA" id="ARBA00023163"/>
    </source>
</evidence>
<dbReference type="SUPFAM" id="SSF46689">
    <property type="entry name" value="Homeodomain-like"/>
    <property type="match status" value="1"/>
</dbReference>
<reference evidence="7" key="2">
    <citation type="submission" date="2015-02" db="EMBL/GenBank/DDBJ databases">
        <authorList>
            <person name="Vasilyev I.Y."/>
            <person name="Siniagina M.N."/>
            <person name="Malanin S.Y."/>
            <person name="Boulygina E.A."/>
            <person name="Grygoryeva T.V."/>
            <person name="Yarullina D.R."/>
            <person name="Ilinskaya O.N."/>
        </authorList>
    </citation>
    <scope>NUCLEOTIDE SEQUENCE</scope>
    <source>
        <strain evidence="7">VKM Ac-1804</strain>
    </source>
</reference>
<dbReference type="RefSeq" id="WP_044440508.1">
    <property type="nucleotide sequence ID" value="NZ_FUYG01000001.1"/>
</dbReference>
<reference evidence="7 9" key="1">
    <citation type="journal article" date="2001" name="Int. J. Syst. Evol. Microbiol.">
        <title>Agreia bicolorata gen. nov., sp. nov., to accommodate actinobacteria isolated from narrow reed grass infected by the nematode Heteroanguina graminophila.</title>
        <authorList>
            <person name="Evtushenko L.I."/>
            <person name="Dorofeeva L.V."/>
            <person name="Dobrovolskaya T.G."/>
            <person name="Streshinskaya G.M."/>
            <person name="Subbotin S.A."/>
            <person name="Tiedje J.M."/>
        </authorList>
    </citation>
    <scope>NUCLEOTIDE SEQUENCE [LARGE SCALE GENOMIC DNA]</scope>
    <source>
        <strain evidence="7 9">VKM Ac-1804</strain>
    </source>
</reference>
<keyword evidence="2" id="KW-0805">Transcription regulation</keyword>
<keyword evidence="1" id="KW-0678">Repressor</keyword>
<dbReference type="InterPro" id="IPR050109">
    <property type="entry name" value="HTH-type_TetR-like_transc_reg"/>
</dbReference>
<evidence type="ECO:0000259" key="6">
    <source>
        <dbReference type="PROSITE" id="PS50977"/>
    </source>
</evidence>
<feature type="DNA-binding region" description="H-T-H motif" evidence="5">
    <location>
        <begin position="38"/>
        <end position="57"/>
    </location>
</feature>
<dbReference type="InterPro" id="IPR039538">
    <property type="entry name" value="BetI_C"/>
</dbReference>
<dbReference type="SUPFAM" id="SSF48498">
    <property type="entry name" value="Tetracyclin repressor-like, C-terminal domain"/>
    <property type="match status" value="1"/>
</dbReference>
<dbReference type="InterPro" id="IPR036271">
    <property type="entry name" value="Tet_transcr_reg_TetR-rel_C_sf"/>
</dbReference>
<name>A0A1T4WSG3_9MICO</name>
<reference evidence="10" key="3">
    <citation type="submission" date="2017-02" db="EMBL/GenBank/DDBJ databases">
        <authorList>
            <person name="Varghese N."/>
            <person name="Submissions S."/>
        </authorList>
    </citation>
    <scope>NUCLEOTIDE SEQUENCE [LARGE SCALE GENOMIC DNA]</scope>
    <source>
        <strain evidence="10">VKM Ac-2052</strain>
    </source>
</reference>
<sequence>MSEKPTARGPYAKTPIVRARILAAATAAFSESGYRATTMKDIAERAGISQRGLVHHFPSKDDLLVQIIKTREESLAEQITEPAHTDFLRAILRVVHDNVKNPGQVELHTLLSAEATSPDHPAHEHYRVRYEQFTEFAEEALQRLHDEGELRDGMDARILAQMLIALSDGVQIQWLYNREDVDAEAVMGAFLKLIGTPARVIV</sequence>
<dbReference type="InterPro" id="IPR001647">
    <property type="entry name" value="HTH_TetR"/>
</dbReference>
<keyword evidence="3 5" id="KW-0238">DNA-binding</keyword>